<dbReference type="Pfam" id="PF12399">
    <property type="entry name" value="BCA_ABC_TP_C"/>
    <property type="match status" value="1"/>
</dbReference>
<evidence type="ECO:0000259" key="4">
    <source>
        <dbReference type="PROSITE" id="PS50893"/>
    </source>
</evidence>
<evidence type="ECO:0000256" key="2">
    <source>
        <dbReference type="ARBA" id="ARBA00022741"/>
    </source>
</evidence>
<evidence type="ECO:0000313" key="6">
    <source>
        <dbReference type="Proteomes" id="UP000298460"/>
    </source>
</evidence>
<name>A0A4Z0R9D0_9FIRM</name>
<dbReference type="CDD" id="cd03219">
    <property type="entry name" value="ABC_Mj1267_LivG_branched"/>
    <property type="match status" value="1"/>
</dbReference>
<dbReference type="InterPro" id="IPR003439">
    <property type="entry name" value="ABC_transporter-like_ATP-bd"/>
</dbReference>
<dbReference type="InterPro" id="IPR051120">
    <property type="entry name" value="ABC_AA/LPS_Transport"/>
</dbReference>
<dbReference type="PROSITE" id="PS50893">
    <property type="entry name" value="ABC_TRANSPORTER_2"/>
    <property type="match status" value="1"/>
</dbReference>
<dbReference type="OrthoDB" id="9779136at2"/>
<dbReference type="RefSeq" id="WP_135544691.1">
    <property type="nucleotide sequence ID" value="NZ_SPQQ01000001.1"/>
</dbReference>
<comment type="caution">
    <text evidence="5">The sequence shown here is derived from an EMBL/GenBank/DDBJ whole genome shotgun (WGS) entry which is preliminary data.</text>
</comment>
<dbReference type="PANTHER" id="PTHR45772">
    <property type="entry name" value="CONSERVED COMPONENT OF ABC TRANSPORTER FOR NATURAL AMINO ACIDS-RELATED"/>
    <property type="match status" value="1"/>
</dbReference>
<evidence type="ECO:0000256" key="3">
    <source>
        <dbReference type="ARBA" id="ARBA00022840"/>
    </source>
</evidence>
<feature type="domain" description="ABC transporter" evidence="4">
    <location>
        <begin position="9"/>
        <end position="254"/>
    </location>
</feature>
<dbReference type="GO" id="GO:0005886">
    <property type="term" value="C:plasma membrane"/>
    <property type="evidence" value="ECO:0007669"/>
    <property type="project" value="TreeGrafter"/>
</dbReference>
<reference evidence="5 6" key="1">
    <citation type="submission" date="2019-03" db="EMBL/GenBank/DDBJ databases">
        <title>Draft Genome Sequence of Desulfosporosinus fructosivorans Strain 63.6F, Isolated from Marine Sediment in the Baltic Sea.</title>
        <authorList>
            <person name="Hausmann B."/>
            <person name="Vandieken V."/>
            <person name="Pjevac P."/>
            <person name="Schreck K."/>
            <person name="Herbold C.W."/>
            <person name="Loy A."/>
        </authorList>
    </citation>
    <scope>NUCLEOTIDE SEQUENCE [LARGE SCALE GENOMIC DNA]</scope>
    <source>
        <strain evidence="5 6">63.6F</strain>
    </source>
</reference>
<gene>
    <name evidence="5" type="ORF">E4K67_01795</name>
</gene>
<evidence type="ECO:0000256" key="1">
    <source>
        <dbReference type="ARBA" id="ARBA00022448"/>
    </source>
</evidence>
<keyword evidence="3 5" id="KW-0067">ATP-binding</keyword>
<accession>A0A4Z0R9D0</accession>
<dbReference type="InterPro" id="IPR032823">
    <property type="entry name" value="BCA_ABC_TP_C"/>
</dbReference>
<protein>
    <submittedName>
        <fullName evidence="5">ABC transporter ATP-binding protein</fullName>
    </submittedName>
</protein>
<sequence>MTKEGKPALTVRSLSKSFGGVKAIDNVSLTLDAGCSRVLIGPNGAGKTTLFNLITGEIPMDEGEIYLFGVDISQAKIQKRSELGLTRTYQISNLFKELTVEENLYLSLKDKQWNSQGDFSSLWTSWMKSYKRVQRIEEVLASVGLEGKRQTLVSSLAHGEQRQLELGMAISSNPRIIFFDEPMAGLSPNERVFMGKLIRKLAAEKIILVIEHDMDFALSLTDDVTVLDHGRVIAEGRPEEIKSNPEVKKIYKLG</sequence>
<dbReference type="EMBL" id="SPQQ01000001">
    <property type="protein sequence ID" value="TGE39752.1"/>
    <property type="molecule type" value="Genomic_DNA"/>
</dbReference>
<dbReference type="Pfam" id="PF00005">
    <property type="entry name" value="ABC_tran"/>
    <property type="match status" value="1"/>
</dbReference>
<dbReference type="Proteomes" id="UP000298460">
    <property type="component" value="Unassembled WGS sequence"/>
</dbReference>
<dbReference type="Gene3D" id="3.40.50.300">
    <property type="entry name" value="P-loop containing nucleotide triphosphate hydrolases"/>
    <property type="match status" value="1"/>
</dbReference>
<dbReference type="InterPro" id="IPR027417">
    <property type="entry name" value="P-loop_NTPase"/>
</dbReference>
<dbReference type="GO" id="GO:0005524">
    <property type="term" value="F:ATP binding"/>
    <property type="evidence" value="ECO:0007669"/>
    <property type="project" value="UniProtKB-KW"/>
</dbReference>
<dbReference type="GO" id="GO:0016887">
    <property type="term" value="F:ATP hydrolysis activity"/>
    <property type="evidence" value="ECO:0007669"/>
    <property type="project" value="InterPro"/>
</dbReference>
<keyword evidence="1" id="KW-0813">Transport</keyword>
<dbReference type="InterPro" id="IPR003593">
    <property type="entry name" value="AAA+_ATPase"/>
</dbReference>
<organism evidence="5 6">
    <name type="scientific">Desulfosporosinus fructosivorans</name>
    <dbReference type="NCBI Taxonomy" id="2018669"/>
    <lineage>
        <taxon>Bacteria</taxon>
        <taxon>Bacillati</taxon>
        <taxon>Bacillota</taxon>
        <taxon>Clostridia</taxon>
        <taxon>Eubacteriales</taxon>
        <taxon>Desulfitobacteriaceae</taxon>
        <taxon>Desulfosporosinus</taxon>
    </lineage>
</organism>
<keyword evidence="2" id="KW-0547">Nucleotide-binding</keyword>
<dbReference type="SMART" id="SM00382">
    <property type="entry name" value="AAA"/>
    <property type="match status" value="1"/>
</dbReference>
<dbReference type="AlphaFoldDB" id="A0A4Z0R9D0"/>
<evidence type="ECO:0000313" key="5">
    <source>
        <dbReference type="EMBL" id="TGE39752.1"/>
    </source>
</evidence>
<proteinExistence type="predicted"/>
<dbReference type="SUPFAM" id="SSF52540">
    <property type="entry name" value="P-loop containing nucleoside triphosphate hydrolases"/>
    <property type="match status" value="1"/>
</dbReference>
<keyword evidence="6" id="KW-1185">Reference proteome</keyword>